<evidence type="ECO:0000256" key="3">
    <source>
        <dbReference type="ARBA" id="ARBA00010031"/>
    </source>
</evidence>
<name>A0A2B7ZGM4_9EURO</name>
<dbReference type="PANTHER" id="PTHR37928:SF1">
    <property type="entry name" value="CFEM DOMAIN PROTEIN (AFU_ORTHOLOGUE AFUA_6G14090)"/>
    <property type="match status" value="1"/>
</dbReference>
<dbReference type="PROSITE" id="PS52012">
    <property type="entry name" value="CFEM"/>
    <property type="match status" value="1"/>
</dbReference>
<keyword evidence="4" id="KW-1003">Cell membrane</keyword>
<dbReference type="EMBL" id="PDND01000018">
    <property type="protein sequence ID" value="PGH35624.1"/>
    <property type="molecule type" value="Genomic_DNA"/>
</dbReference>
<feature type="binding site" description="axial binding residue" evidence="15">
    <location>
        <position position="51"/>
    </location>
    <ligand>
        <name>heme</name>
        <dbReference type="ChEBI" id="CHEBI:30413"/>
    </ligand>
    <ligandPart>
        <name>Fe</name>
        <dbReference type="ChEBI" id="CHEBI:18248"/>
    </ligandPart>
</feature>
<evidence type="ECO:0000256" key="16">
    <source>
        <dbReference type="SAM" id="SignalP"/>
    </source>
</evidence>
<keyword evidence="6 15" id="KW-0349">Heme</keyword>
<evidence type="ECO:0000256" key="8">
    <source>
        <dbReference type="ARBA" id="ARBA00022723"/>
    </source>
</evidence>
<comment type="subcellular location">
    <subcellularLocation>
        <location evidence="1">Cell membrane</location>
        <topology evidence="1">Lipid-anchor</topology>
        <topology evidence="1">GPI-anchor</topology>
    </subcellularLocation>
    <subcellularLocation>
        <location evidence="2">Secreted</location>
    </subcellularLocation>
</comment>
<protein>
    <recommendedName>
        <fullName evidence="17">CFEM domain-containing protein</fullName>
    </recommendedName>
</protein>
<keyword evidence="8 15" id="KW-0479">Metal-binding</keyword>
<keyword evidence="10 15" id="KW-0408">Iron</keyword>
<keyword evidence="9 16" id="KW-0732">Signal</keyword>
<evidence type="ECO:0000256" key="4">
    <source>
        <dbReference type="ARBA" id="ARBA00022475"/>
    </source>
</evidence>
<evidence type="ECO:0000256" key="7">
    <source>
        <dbReference type="ARBA" id="ARBA00022622"/>
    </source>
</evidence>
<keyword evidence="14" id="KW-0449">Lipoprotein</keyword>
<organism evidence="18 19">
    <name type="scientific">[Emmonsia] crescens</name>
    <dbReference type="NCBI Taxonomy" id="73230"/>
    <lineage>
        <taxon>Eukaryota</taxon>
        <taxon>Fungi</taxon>
        <taxon>Dikarya</taxon>
        <taxon>Ascomycota</taxon>
        <taxon>Pezizomycotina</taxon>
        <taxon>Eurotiomycetes</taxon>
        <taxon>Eurotiomycetidae</taxon>
        <taxon>Onygenales</taxon>
        <taxon>Ajellomycetaceae</taxon>
        <taxon>Emergomyces</taxon>
    </lineage>
</organism>
<dbReference type="InterPro" id="IPR008427">
    <property type="entry name" value="Extracellular_membr_CFEM_dom"/>
</dbReference>
<feature type="disulfide bond" evidence="15">
    <location>
        <begin position="47"/>
        <end position="54"/>
    </location>
</feature>
<feature type="domain" description="CFEM" evidence="17">
    <location>
        <begin position="2"/>
        <end position="116"/>
    </location>
</feature>
<evidence type="ECO:0000313" key="18">
    <source>
        <dbReference type="EMBL" id="PGH35624.1"/>
    </source>
</evidence>
<evidence type="ECO:0000256" key="12">
    <source>
        <dbReference type="ARBA" id="ARBA00023157"/>
    </source>
</evidence>
<evidence type="ECO:0000256" key="11">
    <source>
        <dbReference type="ARBA" id="ARBA00023136"/>
    </source>
</evidence>
<comment type="caution">
    <text evidence="18">The sequence shown here is derived from an EMBL/GenBank/DDBJ whole genome shotgun (WGS) entry which is preliminary data.</text>
</comment>
<keyword evidence="19" id="KW-1185">Reference proteome</keyword>
<evidence type="ECO:0000256" key="15">
    <source>
        <dbReference type="PROSITE-ProRule" id="PRU01356"/>
    </source>
</evidence>
<gene>
    <name evidence="18" type="ORF">GX50_01472</name>
</gene>
<accession>A0A2B7ZGM4</accession>
<proteinExistence type="inferred from homology"/>
<dbReference type="Proteomes" id="UP000226031">
    <property type="component" value="Unassembled WGS sequence"/>
</dbReference>
<sequence>MKALFAIAGLLLTATAMCQDMSPVFNLPQCPKSCIMDTAGRAQEFGCSNGDVVCLCQNKDYERELMNCAKKCKPEEIDAMTKAGREVCASAGASVPPATEADITIPVPTVEVPSVTMPPLPELPSVTIPPLPELPSVPPLPPLPSLPGLPPNAGVQGTATSNPISMTVLPVSSSGVTYLDPNLSPSAAASSSSIEPFIGAANLLSSAHTGAIYIGLLALVL</sequence>
<evidence type="ECO:0000256" key="1">
    <source>
        <dbReference type="ARBA" id="ARBA00004609"/>
    </source>
</evidence>
<comment type="caution">
    <text evidence="15">Lacks conserved residue(s) required for the propagation of feature annotation.</text>
</comment>
<keyword evidence="5" id="KW-0964">Secreted</keyword>
<dbReference type="SMART" id="SM00747">
    <property type="entry name" value="CFEM"/>
    <property type="match status" value="1"/>
</dbReference>
<feature type="signal peptide" evidence="16">
    <location>
        <begin position="1"/>
        <end position="18"/>
    </location>
</feature>
<dbReference type="STRING" id="73230.A0A2B7ZGM4"/>
<evidence type="ECO:0000256" key="14">
    <source>
        <dbReference type="ARBA" id="ARBA00023288"/>
    </source>
</evidence>
<comment type="similarity">
    <text evidence="3">Belongs to the RBT5 family.</text>
</comment>
<evidence type="ECO:0000256" key="13">
    <source>
        <dbReference type="ARBA" id="ARBA00023180"/>
    </source>
</evidence>
<feature type="chain" id="PRO_5012451248" description="CFEM domain-containing protein" evidence="16">
    <location>
        <begin position="19"/>
        <end position="221"/>
    </location>
</feature>
<keyword evidence="11" id="KW-0472">Membrane</keyword>
<dbReference type="GO" id="GO:0005576">
    <property type="term" value="C:extracellular region"/>
    <property type="evidence" value="ECO:0007669"/>
    <property type="project" value="UniProtKB-SubCell"/>
</dbReference>
<dbReference type="GO" id="GO:0005886">
    <property type="term" value="C:plasma membrane"/>
    <property type="evidence" value="ECO:0007669"/>
    <property type="project" value="UniProtKB-SubCell"/>
</dbReference>
<keyword evidence="12 15" id="KW-1015">Disulfide bond</keyword>
<dbReference type="InterPro" id="IPR051735">
    <property type="entry name" value="CFEM_domain"/>
</dbReference>
<dbReference type="VEuPathDB" id="FungiDB:EMCG_03456"/>
<dbReference type="AlphaFoldDB" id="A0A2B7ZGM4"/>
<keyword evidence="7" id="KW-0336">GPI-anchor</keyword>
<dbReference type="Pfam" id="PF05730">
    <property type="entry name" value="CFEM"/>
    <property type="match status" value="1"/>
</dbReference>
<evidence type="ECO:0000259" key="17">
    <source>
        <dbReference type="PROSITE" id="PS52012"/>
    </source>
</evidence>
<evidence type="ECO:0000256" key="2">
    <source>
        <dbReference type="ARBA" id="ARBA00004613"/>
    </source>
</evidence>
<reference evidence="18 19" key="1">
    <citation type="submission" date="2017-10" db="EMBL/GenBank/DDBJ databases">
        <title>Comparative genomics in systemic dimorphic fungi from Ajellomycetaceae.</title>
        <authorList>
            <person name="Munoz J.F."/>
            <person name="Mcewen J.G."/>
            <person name="Clay O.K."/>
            <person name="Cuomo C.A."/>
        </authorList>
    </citation>
    <scope>NUCLEOTIDE SEQUENCE [LARGE SCALE GENOMIC DNA]</scope>
    <source>
        <strain evidence="18 19">UAMH4076</strain>
    </source>
</reference>
<keyword evidence="13" id="KW-0325">Glycoprotein</keyword>
<evidence type="ECO:0000256" key="10">
    <source>
        <dbReference type="ARBA" id="ARBA00023004"/>
    </source>
</evidence>
<evidence type="ECO:0000256" key="9">
    <source>
        <dbReference type="ARBA" id="ARBA00022729"/>
    </source>
</evidence>
<evidence type="ECO:0000256" key="5">
    <source>
        <dbReference type="ARBA" id="ARBA00022525"/>
    </source>
</evidence>
<evidence type="ECO:0000313" key="19">
    <source>
        <dbReference type="Proteomes" id="UP000226031"/>
    </source>
</evidence>
<dbReference type="GO" id="GO:0046872">
    <property type="term" value="F:metal ion binding"/>
    <property type="evidence" value="ECO:0007669"/>
    <property type="project" value="UniProtKB-UniRule"/>
</dbReference>
<dbReference type="PANTHER" id="PTHR37928">
    <property type="entry name" value="CFEM DOMAIN PROTEIN (AFU_ORTHOLOGUE AFUA_6G14090)"/>
    <property type="match status" value="1"/>
</dbReference>
<evidence type="ECO:0000256" key="6">
    <source>
        <dbReference type="ARBA" id="ARBA00022617"/>
    </source>
</evidence>
<dbReference type="GO" id="GO:0098552">
    <property type="term" value="C:side of membrane"/>
    <property type="evidence" value="ECO:0007669"/>
    <property type="project" value="UniProtKB-KW"/>
</dbReference>